<feature type="chain" id="PRO_5001473647" description="Cell wall galactomannoprotein" evidence="1">
    <location>
        <begin position="20"/>
        <end position="179"/>
    </location>
</feature>
<dbReference type="InterPro" id="IPR021054">
    <property type="entry name" value="Cell_wall_mannoprotein_1"/>
</dbReference>
<evidence type="ECO:0008006" key="4">
    <source>
        <dbReference type="Google" id="ProtNLM"/>
    </source>
</evidence>
<evidence type="ECO:0000313" key="2">
    <source>
        <dbReference type="EMBL" id="EXU96286.1"/>
    </source>
</evidence>
<dbReference type="AlphaFoldDB" id="A0A014PKG1"/>
<dbReference type="EMBL" id="JELW01000052">
    <property type="protein sequence ID" value="EXU96286.1"/>
    <property type="molecule type" value="Genomic_DNA"/>
</dbReference>
<keyword evidence="1" id="KW-0732">Signal</keyword>
<evidence type="ECO:0000313" key="3">
    <source>
        <dbReference type="Proteomes" id="UP000030151"/>
    </source>
</evidence>
<proteinExistence type="predicted"/>
<dbReference type="HOGENOM" id="CLU_1661185_0_0_1"/>
<gene>
    <name evidence="2" type="ORF">X797_010671</name>
</gene>
<evidence type="ECO:0000256" key="1">
    <source>
        <dbReference type="SAM" id="SignalP"/>
    </source>
</evidence>
<dbReference type="eggNOG" id="ENOG502RK7M">
    <property type="taxonomic scope" value="Eukaryota"/>
</dbReference>
<dbReference type="Gene3D" id="1.20.1280.140">
    <property type="match status" value="1"/>
</dbReference>
<dbReference type="Pfam" id="PF12296">
    <property type="entry name" value="HsbA"/>
    <property type="match status" value="1"/>
</dbReference>
<reference evidence="2 3" key="1">
    <citation type="submission" date="2014-02" db="EMBL/GenBank/DDBJ databases">
        <title>The genome sequence of the entomopathogenic fungus Metarhizium robertsii ARSEF 2575.</title>
        <authorList>
            <person name="Giuliano Garisto Donzelli B."/>
            <person name="Roe B.A."/>
            <person name="Macmil S.L."/>
            <person name="Krasnoff S.B."/>
            <person name="Gibson D.M."/>
        </authorList>
    </citation>
    <scope>NUCLEOTIDE SEQUENCE [LARGE SCALE GENOMIC DNA]</scope>
    <source>
        <strain evidence="2 3">ARSEF 2575</strain>
    </source>
</reference>
<dbReference type="Proteomes" id="UP000030151">
    <property type="component" value="Unassembled WGS sequence"/>
</dbReference>
<organism evidence="2 3">
    <name type="scientific">Metarhizium robertsii</name>
    <dbReference type="NCBI Taxonomy" id="568076"/>
    <lineage>
        <taxon>Eukaryota</taxon>
        <taxon>Fungi</taxon>
        <taxon>Dikarya</taxon>
        <taxon>Ascomycota</taxon>
        <taxon>Pezizomycotina</taxon>
        <taxon>Sordariomycetes</taxon>
        <taxon>Hypocreomycetidae</taxon>
        <taxon>Hypocreales</taxon>
        <taxon>Clavicipitaceae</taxon>
        <taxon>Metarhizium</taxon>
    </lineage>
</organism>
<accession>A0A014PKG1</accession>
<feature type="signal peptide" evidence="1">
    <location>
        <begin position="1"/>
        <end position="19"/>
    </location>
</feature>
<name>A0A014PKG1_9HYPO</name>
<comment type="caution">
    <text evidence="2">The sequence shown here is derived from an EMBL/GenBank/DDBJ whole genome shotgun (WGS) entry which is preliminary data.</text>
</comment>
<sequence>MKITSIVSVLFTFAVASLAETSSPIESLKTIHEAVSAYHDSLTKWDGSAKGGLELWQKSNGFVATLKAVNFDEQASKRDILTREEHEQLEQEGFEIAHALTIKVKAAMDTAIARKSDMEAVPIFGKRMPLQRIQDIQREASRLSDALAPTASRSRQGEAQEIRMQIEGELQRGYEAFKN</sequence>
<protein>
    <recommendedName>
        <fullName evidence="4">Cell wall galactomannoprotein</fullName>
    </recommendedName>
</protein>